<organism evidence="7 8">
    <name type="scientific">Emericella nidulans (strain FGSC A4 / ATCC 38163 / CBS 112.46 / NRRL 194 / M139)</name>
    <name type="common">Aspergillus nidulans</name>
    <dbReference type="NCBI Taxonomy" id="227321"/>
    <lineage>
        <taxon>Eukaryota</taxon>
        <taxon>Fungi</taxon>
        <taxon>Dikarya</taxon>
        <taxon>Ascomycota</taxon>
        <taxon>Pezizomycotina</taxon>
        <taxon>Eurotiomycetes</taxon>
        <taxon>Eurotiomycetidae</taxon>
        <taxon>Eurotiales</taxon>
        <taxon>Aspergillaceae</taxon>
        <taxon>Aspergillus</taxon>
        <taxon>Aspergillus subgen. Nidulantes</taxon>
    </lineage>
</organism>
<dbReference type="KEGG" id="ani:ANIA_05555"/>
<name>C8VG54_EMENI</name>
<reference evidence="8" key="1">
    <citation type="journal article" date="2005" name="Nature">
        <title>Sequencing of Aspergillus nidulans and comparative analysis with A. fumigatus and A. oryzae.</title>
        <authorList>
            <person name="Galagan J.E."/>
            <person name="Calvo S.E."/>
            <person name="Cuomo C."/>
            <person name="Ma L.J."/>
            <person name="Wortman J.R."/>
            <person name="Batzoglou S."/>
            <person name="Lee S.I."/>
            <person name="Basturkmen M."/>
            <person name="Spevak C.C."/>
            <person name="Clutterbuck J."/>
            <person name="Kapitonov V."/>
            <person name="Jurka J."/>
            <person name="Scazzocchio C."/>
            <person name="Farman M."/>
            <person name="Butler J."/>
            <person name="Purcell S."/>
            <person name="Harris S."/>
            <person name="Braus G.H."/>
            <person name="Draht O."/>
            <person name="Busch S."/>
            <person name="D'Enfert C."/>
            <person name="Bouchier C."/>
            <person name="Goldman G.H."/>
            <person name="Bell-Pedersen D."/>
            <person name="Griffiths-Jones S."/>
            <person name="Doonan J.H."/>
            <person name="Yu J."/>
            <person name="Vienken K."/>
            <person name="Pain A."/>
            <person name="Freitag M."/>
            <person name="Selker E.U."/>
            <person name="Archer D.B."/>
            <person name="Penalva M.A."/>
            <person name="Oakley B.R."/>
            <person name="Momany M."/>
            <person name="Tanaka T."/>
            <person name="Kumagai T."/>
            <person name="Asai K."/>
            <person name="Machida M."/>
            <person name="Nierman W.C."/>
            <person name="Denning D.W."/>
            <person name="Caddick M."/>
            <person name="Hynes M."/>
            <person name="Paoletti M."/>
            <person name="Fischer R."/>
            <person name="Miller B."/>
            <person name="Dyer P."/>
            <person name="Sachs M.S."/>
            <person name="Osmani S.A."/>
            <person name="Birren B.W."/>
        </authorList>
    </citation>
    <scope>NUCLEOTIDE SEQUENCE [LARGE SCALE GENOMIC DNA]</scope>
    <source>
        <strain evidence="8">FGSC A4 / ATCC 38163 / CBS 112.46 / NRRL 194 / M139</strain>
    </source>
</reference>
<dbReference type="EMBL" id="BN001305">
    <property type="protein sequence ID" value="CBF81676.1"/>
    <property type="molecule type" value="Genomic_DNA"/>
</dbReference>
<proteinExistence type="predicted"/>
<dbReference type="VEuPathDB" id="FungiDB:AN5555"/>
<keyword evidence="5" id="KW-0804">Transcription</keyword>
<sequence length="471" mass="53048">MRPWPTYLRGLNSASYTEAGIKRKRTRLACGACRVRKAIFSRTSPCERCISRGISCDLATNGDDGLMSVSTPRTTISISPSMITWPSDKATARHYLDAYFDFAFKTLSAFLHKPSVLADWSKDFLDQQLLKCIMAFGLFVSDHRPEACATARALMQEVQEVQDYVFKWIEQTIAHLKNSGHFAALSFHAGNFSDARSLLAIAARSAFTMRLDYEHEGLDPLVQESSRRLVWTIYKTRSPILRCHKYTKGVRRMGNSPAESSAAMEALLAELNTFERTLPPELKLTPQRLVVMGHSREAATYAGLHALWTMCHCDLYRFCVPGIRESLARTPSNFKDYCQQACFSMAVQLCGLWSDLYHLESSEYFGDEFLAVSIYQVTQILHHLPHLMSEHGENSVESLKKKLNKALQLAAPLRWVYASAINCLRNTERLLSALGRLSGARSSPDANPGEFRYCTRTFSPQTLGITALVQR</sequence>
<dbReference type="Gene3D" id="4.10.240.10">
    <property type="entry name" value="Zn(2)-C6 fungal-type DNA-binding domain"/>
    <property type="match status" value="1"/>
</dbReference>
<dbReference type="AlphaFoldDB" id="C8VG54"/>
<dbReference type="Proteomes" id="UP000000560">
    <property type="component" value="Chromosome V"/>
</dbReference>
<dbReference type="InParanoid" id="C8VG54"/>
<dbReference type="PANTHER" id="PTHR47338">
    <property type="entry name" value="ZN(II)2CYS6 TRANSCRIPTION FACTOR (EUROFUNG)-RELATED"/>
    <property type="match status" value="1"/>
</dbReference>
<dbReference type="InterPro" id="IPR036864">
    <property type="entry name" value="Zn2-C6_fun-type_DNA-bd_sf"/>
</dbReference>
<evidence type="ECO:0000256" key="2">
    <source>
        <dbReference type="ARBA" id="ARBA00022723"/>
    </source>
</evidence>
<reference evidence="8" key="2">
    <citation type="journal article" date="2009" name="Fungal Genet. Biol.">
        <title>The 2008 update of the Aspergillus nidulans genome annotation: a community effort.</title>
        <authorList>
            <person name="Wortman J.R."/>
            <person name="Gilsenan J.M."/>
            <person name="Joardar V."/>
            <person name="Deegan J."/>
            <person name="Clutterbuck J."/>
            <person name="Andersen M.R."/>
            <person name="Archer D."/>
            <person name="Bencina M."/>
            <person name="Braus G."/>
            <person name="Coutinho P."/>
            <person name="von Dohren H."/>
            <person name="Doonan J."/>
            <person name="Driessen A.J."/>
            <person name="Durek P."/>
            <person name="Espeso E."/>
            <person name="Fekete E."/>
            <person name="Flipphi M."/>
            <person name="Estrada C.G."/>
            <person name="Geysens S."/>
            <person name="Goldman G."/>
            <person name="de Groot P.W."/>
            <person name="Hansen K."/>
            <person name="Harris S.D."/>
            <person name="Heinekamp T."/>
            <person name="Helmstaedt K."/>
            <person name="Henrissat B."/>
            <person name="Hofmann G."/>
            <person name="Homan T."/>
            <person name="Horio T."/>
            <person name="Horiuchi H."/>
            <person name="James S."/>
            <person name="Jones M."/>
            <person name="Karaffa L."/>
            <person name="Karanyi Z."/>
            <person name="Kato M."/>
            <person name="Keller N."/>
            <person name="Kelly D.E."/>
            <person name="Kiel J.A."/>
            <person name="Kim J.M."/>
            <person name="van der Klei I.J."/>
            <person name="Klis F.M."/>
            <person name="Kovalchuk A."/>
            <person name="Krasevec N."/>
            <person name="Kubicek C.P."/>
            <person name="Liu B."/>
            <person name="Maccabe A."/>
            <person name="Meyer V."/>
            <person name="Mirabito P."/>
            <person name="Miskei M."/>
            <person name="Mos M."/>
            <person name="Mullins J."/>
            <person name="Nelson D.R."/>
            <person name="Nielsen J."/>
            <person name="Oakley B.R."/>
            <person name="Osmani S.A."/>
            <person name="Pakula T."/>
            <person name="Paszewski A."/>
            <person name="Paulsen I."/>
            <person name="Pilsyk S."/>
            <person name="Pocsi I."/>
            <person name="Punt P.J."/>
            <person name="Ram A.F."/>
            <person name="Ren Q."/>
            <person name="Robellet X."/>
            <person name="Robson G."/>
            <person name="Seiboth B."/>
            <person name="van Solingen P."/>
            <person name="Specht T."/>
            <person name="Sun J."/>
            <person name="Taheri-Talesh N."/>
            <person name="Takeshita N."/>
            <person name="Ussery D."/>
            <person name="vanKuyk P.A."/>
            <person name="Visser H."/>
            <person name="van de Vondervoort P.J."/>
            <person name="de Vries R.P."/>
            <person name="Walton J."/>
            <person name="Xiang X."/>
            <person name="Xiong Y."/>
            <person name="Zeng A.P."/>
            <person name="Brandt B.W."/>
            <person name="Cornell M.J."/>
            <person name="van den Hondel C.A."/>
            <person name="Visser J."/>
            <person name="Oliver S.G."/>
            <person name="Turner G."/>
        </authorList>
    </citation>
    <scope>GENOME REANNOTATION</scope>
    <source>
        <strain evidence="8">FGSC A4 / ATCC 38163 / CBS 112.46 / NRRL 194 / M139</strain>
    </source>
</reference>
<accession>C8VG54</accession>
<dbReference type="GO" id="GO:0003677">
    <property type="term" value="F:DNA binding"/>
    <property type="evidence" value="ECO:0007669"/>
    <property type="project" value="UniProtKB-KW"/>
</dbReference>
<dbReference type="SUPFAM" id="SSF57701">
    <property type="entry name" value="Zn2/Cys6 DNA-binding domain"/>
    <property type="match status" value="1"/>
</dbReference>
<evidence type="ECO:0000256" key="3">
    <source>
        <dbReference type="ARBA" id="ARBA00023015"/>
    </source>
</evidence>
<gene>
    <name evidence="7" type="ORF">ANIA_05555</name>
</gene>
<comment type="subcellular location">
    <subcellularLocation>
        <location evidence="1">Nucleus</location>
    </subcellularLocation>
</comment>
<dbReference type="OMA" id="IMCHSEE"/>
<keyword evidence="2" id="KW-0479">Metal-binding</keyword>
<dbReference type="RefSeq" id="XP_663159.2">
    <property type="nucleotide sequence ID" value="XM_658067.2"/>
</dbReference>
<evidence type="ECO:0000256" key="4">
    <source>
        <dbReference type="ARBA" id="ARBA00023125"/>
    </source>
</evidence>
<evidence type="ECO:0000313" key="7">
    <source>
        <dbReference type="EMBL" id="CBF81676.1"/>
    </source>
</evidence>
<evidence type="ECO:0000313" key="8">
    <source>
        <dbReference type="Proteomes" id="UP000000560"/>
    </source>
</evidence>
<dbReference type="eggNOG" id="ENOG502SK8P">
    <property type="taxonomic scope" value="Eukaryota"/>
</dbReference>
<dbReference type="GeneID" id="2871847"/>
<keyword evidence="4" id="KW-0238">DNA-binding</keyword>
<dbReference type="InterPro" id="IPR050815">
    <property type="entry name" value="TF_fung"/>
</dbReference>
<evidence type="ECO:0000256" key="5">
    <source>
        <dbReference type="ARBA" id="ARBA00023163"/>
    </source>
</evidence>
<dbReference type="PANTHER" id="PTHR47338:SF7">
    <property type="entry name" value="ZN(II)2CYS6 TRANSCRIPTION FACTOR (EUROFUNG)"/>
    <property type="match status" value="1"/>
</dbReference>
<evidence type="ECO:0000256" key="1">
    <source>
        <dbReference type="ARBA" id="ARBA00004123"/>
    </source>
</evidence>
<keyword evidence="6" id="KW-0539">Nucleus</keyword>
<evidence type="ECO:0000256" key="6">
    <source>
        <dbReference type="ARBA" id="ARBA00023242"/>
    </source>
</evidence>
<dbReference type="GO" id="GO:0005634">
    <property type="term" value="C:nucleus"/>
    <property type="evidence" value="ECO:0007669"/>
    <property type="project" value="UniProtKB-SubCell"/>
</dbReference>
<dbReference type="HOGENOM" id="CLU_024880_0_0_1"/>
<dbReference type="GO" id="GO:0008270">
    <property type="term" value="F:zinc ion binding"/>
    <property type="evidence" value="ECO:0007669"/>
    <property type="project" value="InterPro"/>
</dbReference>
<dbReference type="OrthoDB" id="2563500at2759"/>
<dbReference type="GO" id="GO:0000981">
    <property type="term" value="F:DNA-binding transcription factor activity, RNA polymerase II-specific"/>
    <property type="evidence" value="ECO:0007669"/>
    <property type="project" value="InterPro"/>
</dbReference>
<protein>
    <submittedName>
        <fullName evidence="7">Zn(II)2Cys6 transcription factor (Eurofung)</fullName>
    </submittedName>
</protein>
<dbReference type="CDD" id="cd12148">
    <property type="entry name" value="fungal_TF_MHR"/>
    <property type="match status" value="1"/>
</dbReference>
<keyword evidence="8" id="KW-1185">Reference proteome</keyword>
<keyword evidence="3" id="KW-0805">Transcription regulation</keyword>